<feature type="compositionally biased region" description="Polar residues" evidence="1">
    <location>
        <begin position="118"/>
        <end position="130"/>
    </location>
</feature>
<evidence type="ECO:0000313" key="2">
    <source>
        <dbReference type="EMBL" id="MDS1311467.1"/>
    </source>
</evidence>
<dbReference type="RefSeq" id="WP_310966712.1">
    <property type="nucleotide sequence ID" value="NZ_JAVMBO010000017.1"/>
</dbReference>
<name>A0ABU2HK65_9GAMM</name>
<dbReference type="InterPro" id="IPR021549">
    <property type="entry name" value="DUF2894"/>
</dbReference>
<comment type="caution">
    <text evidence="2">The sequence shown here is derived from an EMBL/GenBank/DDBJ whole genome shotgun (WGS) entry which is preliminary data.</text>
</comment>
<sequence>MNALAEATSFHPQLEDLRNAGADQMNPARFRYLEALALRLEAKCLQHTRHWQKLEQAAADYKERFEALQQSTKTIEAPGPSPLSALLDRLNQTQSTPQTQPRSTLEQLVFGAPEESSEAPQSIANTSSHQPLKAMARASADRGEQALQDRVRCAIEQAPEDAGPMNAHRLVSLAMAEMQKLSPEYLNRLVKYTDTLMALERLGRKG</sequence>
<reference evidence="2" key="1">
    <citation type="submission" date="2023-09" db="EMBL/GenBank/DDBJ databases">
        <title>Marinobacter sediminicola sp. nov. and Marinobacter maritimum sp. nov., isolated from marine sediment.</title>
        <authorList>
            <person name="An J."/>
        </authorList>
    </citation>
    <scope>NUCLEOTIDE SEQUENCE</scope>
    <source>
        <strain evidence="2">F60267</strain>
    </source>
</reference>
<protein>
    <submittedName>
        <fullName evidence="2">DUF2894 domain-containing protein</fullName>
    </submittedName>
</protein>
<accession>A0ABU2HK65</accession>
<evidence type="ECO:0000256" key="1">
    <source>
        <dbReference type="SAM" id="MobiDB-lite"/>
    </source>
</evidence>
<feature type="region of interest" description="Disordered" evidence="1">
    <location>
        <begin position="111"/>
        <end position="130"/>
    </location>
</feature>
<gene>
    <name evidence="2" type="ORF">RKA07_15300</name>
</gene>
<dbReference type="EMBL" id="JAVMBO010000017">
    <property type="protein sequence ID" value="MDS1311467.1"/>
    <property type="molecule type" value="Genomic_DNA"/>
</dbReference>
<evidence type="ECO:0000313" key="3">
    <source>
        <dbReference type="Proteomes" id="UP001267407"/>
    </source>
</evidence>
<dbReference type="Pfam" id="PF11445">
    <property type="entry name" value="DUF2894"/>
    <property type="match status" value="1"/>
</dbReference>
<keyword evidence="3" id="KW-1185">Reference proteome</keyword>
<dbReference type="Proteomes" id="UP001267407">
    <property type="component" value="Unassembled WGS sequence"/>
</dbReference>
<organism evidence="2 3">
    <name type="scientific">Marinobacter xiaoshiensis</name>
    <dbReference type="NCBI Taxonomy" id="3073652"/>
    <lineage>
        <taxon>Bacteria</taxon>
        <taxon>Pseudomonadati</taxon>
        <taxon>Pseudomonadota</taxon>
        <taxon>Gammaproteobacteria</taxon>
        <taxon>Pseudomonadales</taxon>
        <taxon>Marinobacteraceae</taxon>
        <taxon>Marinobacter</taxon>
    </lineage>
</organism>
<proteinExistence type="predicted"/>